<dbReference type="AlphaFoldDB" id="A0A1H8RLE6"/>
<feature type="active site" evidence="2">
    <location>
        <position position="47"/>
    </location>
</feature>
<dbReference type="STRING" id="551995.SAMN05192574_110203"/>
<comment type="similarity">
    <text evidence="1">Belongs to the PhzF family.</text>
</comment>
<gene>
    <name evidence="3" type="ORF">SAMN05192574_110203</name>
</gene>
<evidence type="ECO:0000313" key="4">
    <source>
        <dbReference type="Proteomes" id="UP000198942"/>
    </source>
</evidence>
<dbReference type="NCBIfam" id="TIGR00654">
    <property type="entry name" value="PhzF_family"/>
    <property type="match status" value="1"/>
</dbReference>
<evidence type="ECO:0000256" key="2">
    <source>
        <dbReference type="PIRSR" id="PIRSR016184-1"/>
    </source>
</evidence>
<sequence length="294" mass="32645">MKKLPYYILDVFTNQRYKGNPLAVVRCEGELELSQYYNIAREFGYSETSFVWYSDAEKSLKVRSFTPGNYEVGGGGHNFLGAVSLALLQGWDIFNGQGDEHWVTMKNEKLPVVINEENGLILVAVKQQAAKNLATINPEIVARALGLEASDLELNNWKPTIMKTEVAHTMVPVKNRALLNQATPNPDKLKEISKDYGFEGFYLYTTDVSENDYLTETRFFNPAYGIDEDPATGTAAGPLAGFLQQANYINANHDYKILQGVLVNHPSTIHVKVTPNNVLVSGSSVIVMEGALFL</sequence>
<dbReference type="Gene3D" id="3.10.310.10">
    <property type="entry name" value="Diaminopimelate Epimerase, Chain A, domain 1"/>
    <property type="match status" value="2"/>
</dbReference>
<protein>
    <submittedName>
        <fullName evidence="3">Phenazine biosynthesis protein PhzF family</fullName>
    </submittedName>
</protein>
<dbReference type="EMBL" id="FOCL01000010">
    <property type="protein sequence ID" value="SEO66994.1"/>
    <property type="molecule type" value="Genomic_DNA"/>
</dbReference>
<dbReference type="PIRSF" id="PIRSF016184">
    <property type="entry name" value="PhzC_PhzF"/>
    <property type="match status" value="1"/>
</dbReference>
<organism evidence="3 4">
    <name type="scientific">Mucilaginibacter gossypiicola</name>
    <dbReference type="NCBI Taxonomy" id="551995"/>
    <lineage>
        <taxon>Bacteria</taxon>
        <taxon>Pseudomonadati</taxon>
        <taxon>Bacteroidota</taxon>
        <taxon>Sphingobacteriia</taxon>
        <taxon>Sphingobacteriales</taxon>
        <taxon>Sphingobacteriaceae</taxon>
        <taxon>Mucilaginibacter</taxon>
    </lineage>
</organism>
<accession>A0A1H8RLE6</accession>
<evidence type="ECO:0000256" key="1">
    <source>
        <dbReference type="ARBA" id="ARBA00008270"/>
    </source>
</evidence>
<dbReference type="GO" id="GO:0016853">
    <property type="term" value="F:isomerase activity"/>
    <property type="evidence" value="ECO:0007669"/>
    <property type="project" value="TreeGrafter"/>
</dbReference>
<dbReference type="RefSeq" id="WP_208864810.1">
    <property type="nucleotide sequence ID" value="NZ_FOCL01000010.1"/>
</dbReference>
<dbReference type="PANTHER" id="PTHR13774">
    <property type="entry name" value="PHENAZINE BIOSYNTHESIS PROTEIN"/>
    <property type="match status" value="1"/>
</dbReference>
<keyword evidence="4" id="KW-1185">Reference proteome</keyword>
<evidence type="ECO:0000313" key="3">
    <source>
        <dbReference type="EMBL" id="SEO66994.1"/>
    </source>
</evidence>
<dbReference type="PANTHER" id="PTHR13774:SF32">
    <property type="entry name" value="ANTISENSE-ENHANCING SEQUENCE 1"/>
    <property type="match status" value="1"/>
</dbReference>
<dbReference type="InterPro" id="IPR003719">
    <property type="entry name" value="Phenazine_PhzF-like"/>
</dbReference>
<dbReference type="Proteomes" id="UP000198942">
    <property type="component" value="Unassembled WGS sequence"/>
</dbReference>
<reference evidence="4" key="1">
    <citation type="submission" date="2016-10" db="EMBL/GenBank/DDBJ databases">
        <authorList>
            <person name="Varghese N."/>
            <person name="Submissions S."/>
        </authorList>
    </citation>
    <scope>NUCLEOTIDE SEQUENCE [LARGE SCALE GENOMIC DNA]</scope>
    <source>
        <strain evidence="4">Gh-48</strain>
    </source>
</reference>
<name>A0A1H8RLE6_9SPHI</name>
<dbReference type="Pfam" id="PF02567">
    <property type="entry name" value="PhzC-PhzF"/>
    <property type="match status" value="1"/>
</dbReference>
<proteinExistence type="inferred from homology"/>
<dbReference type="SUPFAM" id="SSF54506">
    <property type="entry name" value="Diaminopimelate epimerase-like"/>
    <property type="match status" value="1"/>
</dbReference>
<dbReference type="GO" id="GO:0005737">
    <property type="term" value="C:cytoplasm"/>
    <property type="evidence" value="ECO:0007669"/>
    <property type="project" value="TreeGrafter"/>
</dbReference>